<keyword evidence="3" id="KW-1185">Reference proteome</keyword>
<comment type="caution">
    <text evidence="2">The sequence shown here is derived from an EMBL/GenBank/DDBJ whole genome shotgun (WGS) entry which is preliminary data.</text>
</comment>
<dbReference type="Pfam" id="PF04296">
    <property type="entry name" value="YlxR"/>
    <property type="match status" value="1"/>
</dbReference>
<dbReference type="InterPro" id="IPR035931">
    <property type="entry name" value="YlxR-like_sf"/>
</dbReference>
<sequence>MTRGGKTKDRDEVERKCIATGEVQPKSGLMRFVIHPTGQVIPDILQKLPGRGVWVAAEKDAIEKAVNKGLFSRATKQNVTVPDTLLDDVDTQLARRLVELVSLARKAGQAVAGYEKVKSWLMNDAAKVLLQATDGSERGKSKLRTPEGGRFIGILTASELGLAFGRESVIHGALASGGLSKRVVETAEMLKGVRGLDGGKDRREG</sequence>
<gene>
    <name evidence="2" type="ORF">HRQ87_03570</name>
</gene>
<evidence type="ECO:0000313" key="3">
    <source>
        <dbReference type="Proteomes" id="UP000777935"/>
    </source>
</evidence>
<dbReference type="PANTHER" id="PTHR34215:SF1">
    <property type="entry name" value="YLXR DOMAIN-CONTAINING PROTEIN"/>
    <property type="match status" value="1"/>
</dbReference>
<name>A0ABX2IUZ8_9RHOB</name>
<dbReference type="RefSeq" id="WP_174135256.1">
    <property type="nucleotide sequence ID" value="NZ_JABUFE010000001.1"/>
</dbReference>
<proteinExistence type="predicted"/>
<dbReference type="Gene3D" id="3.30.1330.30">
    <property type="match status" value="1"/>
</dbReference>
<organism evidence="2 3">
    <name type="scientific">Parasulfitobacter algicola</name>
    <dbReference type="NCBI Taxonomy" id="2614809"/>
    <lineage>
        <taxon>Bacteria</taxon>
        <taxon>Pseudomonadati</taxon>
        <taxon>Pseudomonadota</taxon>
        <taxon>Alphaproteobacteria</taxon>
        <taxon>Rhodobacterales</taxon>
        <taxon>Roseobacteraceae</taxon>
        <taxon>Parasulfitobacter</taxon>
    </lineage>
</organism>
<dbReference type="PANTHER" id="PTHR34215">
    <property type="entry name" value="BLL0784 PROTEIN"/>
    <property type="match status" value="1"/>
</dbReference>
<dbReference type="InterPro" id="IPR007393">
    <property type="entry name" value="YlxR_dom"/>
</dbReference>
<dbReference type="CDD" id="cd00279">
    <property type="entry name" value="YlxR"/>
    <property type="match status" value="1"/>
</dbReference>
<reference evidence="2 3" key="1">
    <citation type="submission" date="2020-06" db="EMBL/GenBank/DDBJ databases">
        <title>Sulfitobacter algicola sp. nov., isolated from green algae.</title>
        <authorList>
            <person name="Wang C."/>
        </authorList>
    </citation>
    <scope>NUCLEOTIDE SEQUENCE [LARGE SCALE GENOMIC DNA]</scope>
    <source>
        <strain evidence="2 3">1151</strain>
    </source>
</reference>
<feature type="domain" description="YlxR" evidence="1">
    <location>
        <begin position="15"/>
        <end position="88"/>
    </location>
</feature>
<dbReference type="SUPFAM" id="SSF64376">
    <property type="entry name" value="YlxR-like"/>
    <property type="match status" value="1"/>
</dbReference>
<dbReference type="Proteomes" id="UP000777935">
    <property type="component" value="Unassembled WGS sequence"/>
</dbReference>
<evidence type="ECO:0000259" key="1">
    <source>
        <dbReference type="Pfam" id="PF04296"/>
    </source>
</evidence>
<dbReference type="InterPro" id="IPR037465">
    <property type="entry name" value="YlxR"/>
</dbReference>
<dbReference type="Gene3D" id="3.30.1230.10">
    <property type="entry name" value="YlxR-like"/>
    <property type="match status" value="1"/>
</dbReference>
<accession>A0ABX2IUZ8</accession>
<evidence type="ECO:0000313" key="2">
    <source>
        <dbReference type="EMBL" id="NSX53873.1"/>
    </source>
</evidence>
<dbReference type="EMBL" id="JABUFE010000001">
    <property type="protein sequence ID" value="NSX53873.1"/>
    <property type="molecule type" value="Genomic_DNA"/>
</dbReference>
<dbReference type="InterPro" id="IPR029064">
    <property type="entry name" value="Ribosomal_eL30-like_sf"/>
</dbReference>
<dbReference type="SUPFAM" id="SSF55315">
    <property type="entry name" value="L30e-like"/>
    <property type="match status" value="1"/>
</dbReference>
<dbReference type="NCBIfam" id="NF006622">
    <property type="entry name" value="PRK09190.1"/>
    <property type="match status" value="1"/>
</dbReference>
<protein>
    <submittedName>
        <fullName evidence="2">RNA-binding protein</fullName>
    </submittedName>
</protein>